<keyword evidence="2" id="KW-1185">Reference proteome</keyword>
<dbReference type="PANTHER" id="PTHR46113:SF1">
    <property type="entry name" value="PEPTIDASE M17 LEUCYL AMINOPEPTIDASE N-TERMINAL DOMAIN-CONTAINING PROTEIN"/>
    <property type="match status" value="1"/>
</dbReference>
<dbReference type="PANTHER" id="PTHR46113">
    <property type="entry name" value="SNAC DOMAIN-CONTAINING PROTEIN"/>
    <property type="match status" value="1"/>
</dbReference>
<feature type="non-terminal residue" evidence="1">
    <location>
        <position position="675"/>
    </location>
</feature>
<name>A0A7D9K5K6_PARCT</name>
<evidence type="ECO:0000313" key="1">
    <source>
        <dbReference type="EMBL" id="CAB4041655.1"/>
    </source>
</evidence>
<protein>
    <submittedName>
        <fullName evidence="1">Uncharacterized protein</fullName>
    </submittedName>
</protein>
<comment type="caution">
    <text evidence="1">The sequence shown here is derived from an EMBL/GenBank/DDBJ whole genome shotgun (WGS) entry which is preliminary data.</text>
</comment>
<dbReference type="OrthoDB" id="6380626at2759"/>
<gene>
    <name evidence="1" type="ORF">PACLA_8A004182</name>
</gene>
<accession>A0A7D9K5K6</accession>
<sequence length="675" mass="76311">MAEEVEKLFDGMKKIIKIQPKDRTSGKPKERVDEFKSRLQTTMKFWPWNAMDNLCNEEDKKFLQSMMTDRLATMSGIDVKLSETERKVKERKEQELKRIAIQKESKMDTSCSNATLSDSDDEEEAKEVPDPLYSCAKRSHKRCVKTGVTVFIPPNILKSPKVVQSLVRNNISSSAISSVMHDIVTAVEGDPSKLSLSYATTQRYRVEIVKTIADKIKENWTPPSIANLHWDGKLMATLDGASQQERLPVLLSGVGGTKLLGVPTIPHKSTEKTGDLISEVSIELIEEWNCAECVAGMVFDTTSSNTGCKTAACVALQNRLNRPLLWYACRHHVGEILLTHVWDALKIEVSKSPEILLFKRFKENFASITHQNKDLHFPELPVDLLERKSEVIELCKNYLKQLFSRGDYKELVSLALLYLSEGNEVEALEGFSFSRPGALHKARWMAKLLYAIKTDLLGTKILGELPKGAIFASCQLQKIRRFVQFVVFCYIPWWLTAPVPLTAPKNDQLLINSLINYKEIDDVIAVAAIKCFGNHMWYLTEELVPLALFSNTINVDIKEKMVTKMLKIGEGGLCTKRHGTGFGKPTFPIMPTKVTEDLSRYVGIDSWSFFKIMKIKTDFLCKSLTDWESDDGYKKAKLIVNSISVVNDAAERGVKLGYDFLGTAVKEERYQRVLQ</sequence>
<reference evidence="1" key="1">
    <citation type="submission" date="2020-04" db="EMBL/GenBank/DDBJ databases">
        <authorList>
            <person name="Alioto T."/>
            <person name="Alioto T."/>
            <person name="Gomez Garrido J."/>
        </authorList>
    </citation>
    <scope>NUCLEOTIDE SEQUENCE</scope>
    <source>
        <strain evidence="1">A484AB</strain>
    </source>
</reference>
<evidence type="ECO:0000313" key="2">
    <source>
        <dbReference type="Proteomes" id="UP001152795"/>
    </source>
</evidence>
<proteinExistence type="predicted"/>
<organism evidence="1 2">
    <name type="scientific">Paramuricea clavata</name>
    <name type="common">Red gorgonian</name>
    <name type="synonym">Violescent sea-whip</name>
    <dbReference type="NCBI Taxonomy" id="317549"/>
    <lineage>
        <taxon>Eukaryota</taxon>
        <taxon>Metazoa</taxon>
        <taxon>Cnidaria</taxon>
        <taxon>Anthozoa</taxon>
        <taxon>Octocorallia</taxon>
        <taxon>Malacalcyonacea</taxon>
        <taxon>Plexauridae</taxon>
        <taxon>Paramuricea</taxon>
    </lineage>
</organism>
<dbReference type="Proteomes" id="UP001152795">
    <property type="component" value="Unassembled WGS sequence"/>
</dbReference>
<dbReference type="AlphaFoldDB" id="A0A7D9K5K6"/>
<dbReference type="EMBL" id="CACRXK020028677">
    <property type="protein sequence ID" value="CAB4041655.1"/>
    <property type="molecule type" value="Genomic_DNA"/>
</dbReference>